<dbReference type="Gene3D" id="3.40.50.12780">
    <property type="entry name" value="N-terminal domain of ligase-like"/>
    <property type="match status" value="1"/>
</dbReference>
<dbReference type="Gene3D" id="3.30.300.30">
    <property type="match status" value="1"/>
</dbReference>
<dbReference type="InterPro" id="IPR000873">
    <property type="entry name" value="AMP-dep_synth/lig_dom"/>
</dbReference>
<dbReference type="EC" id="6.2.1.16" evidence="6"/>
<dbReference type="Pfam" id="PF00501">
    <property type="entry name" value="AMP-binding"/>
    <property type="match status" value="1"/>
</dbReference>
<dbReference type="RefSeq" id="WP_011466494.1">
    <property type="nucleotide sequence ID" value="NC_007912.1"/>
</dbReference>
<keyword evidence="3" id="KW-0547">Nucleotide-binding</keyword>
<dbReference type="GO" id="GO:0003987">
    <property type="term" value="F:acetate-CoA ligase activity"/>
    <property type="evidence" value="ECO:0007669"/>
    <property type="project" value="UniProtKB-EC"/>
</dbReference>
<proteinExistence type="inferred from homology"/>
<dbReference type="GeneID" id="98611726"/>
<evidence type="ECO:0000259" key="5">
    <source>
        <dbReference type="Pfam" id="PF00501"/>
    </source>
</evidence>
<dbReference type="InterPro" id="IPR042099">
    <property type="entry name" value="ANL_N_sf"/>
</dbReference>
<evidence type="ECO:0000313" key="7">
    <source>
        <dbReference type="Proteomes" id="UP000001947"/>
    </source>
</evidence>
<evidence type="ECO:0000256" key="3">
    <source>
        <dbReference type="ARBA" id="ARBA00022741"/>
    </source>
</evidence>
<dbReference type="STRING" id="203122.Sde_0006"/>
<dbReference type="HOGENOM" id="CLU_000022_3_3_6"/>
<protein>
    <submittedName>
        <fullName evidence="6">Bifunctional acetoacetyl-CoA synthase/AMP-(Fatty) acid ligase</fullName>
        <ecNumber evidence="6">6.2.1.1</ecNumber>
        <ecNumber evidence="6">6.2.1.16</ecNumber>
    </submittedName>
</protein>
<dbReference type="GO" id="GO:0006629">
    <property type="term" value="P:lipid metabolic process"/>
    <property type="evidence" value="ECO:0007669"/>
    <property type="project" value="InterPro"/>
</dbReference>
<accession>Q21PV0</accession>
<evidence type="ECO:0000313" key="6">
    <source>
        <dbReference type="EMBL" id="ABD79270.1"/>
    </source>
</evidence>
<dbReference type="NCBIfam" id="TIGR01217">
    <property type="entry name" value="ac_ac_CoA_syn"/>
    <property type="match status" value="1"/>
</dbReference>
<evidence type="ECO:0000256" key="1">
    <source>
        <dbReference type="ARBA" id="ARBA00006432"/>
    </source>
</evidence>
<dbReference type="eggNOG" id="COG0365">
    <property type="taxonomic scope" value="Bacteria"/>
</dbReference>
<reference evidence="6 7" key="1">
    <citation type="journal article" date="2008" name="PLoS Genet.">
        <title>Complete genome sequence of the complex carbohydrate-degrading marine bacterium, Saccharophagus degradans strain 2-40 T.</title>
        <authorList>
            <person name="Weiner R.M."/>
            <person name="Taylor L.E.II."/>
            <person name="Henrissat B."/>
            <person name="Hauser L."/>
            <person name="Land M."/>
            <person name="Coutinho P.M."/>
            <person name="Rancurel C."/>
            <person name="Saunders E.H."/>
            <person name="Longmire A.G."/>
            <person name="Zhang H."/>
            <person name="Bayer E.A."/>
            <person name="Gilbert H.J."/>
            <person name="Larimer F."/>
            <person name="Zhulin I.B."/>
            <person name="Ekborg N.A."/>
            <person name="Lamed R."/>
            <person name="Richardson P.M."/>
            <person name="Borovok I."/>
            <person name="Hutcheson S."/>
        </authorList>
    </citation>
    <scope>NUCLEOTIDE SEQUENCE [LARGE SCALE GENOMIC DNA]</scope>
    <source>
        <strain evidence="7">2-40 / ATCC 43961 / DSM 17024</strain>
    </source>
</reference>
<keyword evidence="2 6" id="KW-0436">Ligase</keyword>
<keyword evidence="4" id="KW-0067">ATP-binding</keyword>
<dbReference type="Proteomes" id="UP000001947">
    <property type="component" value="Chromosome"/>
</dbReference>
<dbReference type="OrthoDB" id="9803968at2"/>
<gene>
    <name evidence="6" type="primary">acsA</name>
    <name evidence="6" type="ordered locus">Sde_0006</name>
</gene>
<feature type="domain" description="AMP-dependent synthetase/ligase" evidence="5">
    <location>
        <begin position="93"/>
        <end position="470"/>
    </location>
</feature>
<dbReference type="NCBIfam" id="NF002937">
    <property type="entry name" value="PRK03584.1"/>
    <property type="match status" value="1"/>
</dbReference>
<dbReference type="PANTHER" id="PTHR42921:SF1">
    <property type="entry name" value="ACETOACETYL-COA SYNTHETASE"/>
    <property type="match status" value="1"/>
</dbReference>
<organism evidence="6 7">
    <name type="scientific">Saccharophagus degradans (strain 2-40 / ATCC 43961 / DSM 17024)</name>
    <dbReference type="NCBI Taxonomy" id="203122"/>
    <lineage>
        <taxon>Bacteria</taxon>
        <taxon>Pseudomonadati</taxon>
        <taxon>Pseudomonadota</taxon>
        <taxon>Gammaproteobacteria</taxon>
        <taxon>Cellvibrionales</taxon>
        <taxon>Cellvibrionaceae</taxon>
        <taxon>Saccharophagus</taxon>
    </lineage>
</organism>
<dbReference type="PANTHER" id="PTHR42921">
    <property type="entry name" value="ACETOACETYL-COA SYNTHETASE"/>
    <property type="match status" value="1"/>
</dbReference>
<evidence type="ECO:0000256" key="2">
    <source>
        <dbReference type="ARBA" id="ARBA00022598"/>
    </source>
</evidence>
<dbReference type="AlphaFoldDB" id="Q21PV0"/>
<dbReference type="SUPFAM" id="SSF56801">
    <property type="entry name" value="Acetyl-CoA synthetase-like"/>
    <property type="match status" value="1"/>
</dbReference>
<dbReference type="GO" id="GO:0030729">
    <property type="term" value="F:acetoacetate-CoA ligase activity"/>
    <property type="evidence" value="ECO:0007669"/>
    <property type="project" value="UniProtKB-EC"/>
</dbReference>
<sequence length="646" mass="71762">MLWQPSEERKAACTMSAYIQYLNSRYSLGIETYPELHRFSVERAAEFWTSLFDFFDVQYSGSLLPANTDWGFSEYGWFPNVELNFAENLLHKGKPQQRALYGILESGEVQSITYADLRKSVAALQAGIADSIKEDDVLACYMPNIPATTISMLAATGLGGVFTSTSCDFGEEGVIDRFGQSEPKVLIAALAYQYNGKRFDLTQKIANIVKKVKSIKKVILVDFLNDADQDAALAAIPNAQMWQQVVNTTSECETPKYVKRKFADPLYIMYSSGTTGQPKCIVHTVGGVLLQHIKELGLHADVTEQKNLFFFTTCGWMMWNWLVSGLFFGGTVTLYEGSPTKPTIIDYCALIDKLNINIFGTSPKFLKALEGETDGLKTLNLASLESILSTGSPLLPEQYDFVYQHIKQDVALASISGGTDILGCFFLGNPLLPVYKGELQCAGLGMAVDCVDENGARVERGKEGELICRQSFPSRPLGFLNDADNQKINNAYFNQVANVWYHGDFIAITEHGGAVIYGRSDATLNPGGVRIGTSEIYRQTESFDYIQDTVCIGKQVDGDVDLYLFVKPMPNQTLTDGRITEIKQRIKQNTTPRHVPKRVISVVDIPYTRSGKKMELAVSRIVNGKEITNIDAIANPECLSEYELYR</sequence>
<dbReference type="EC" id="6.2.1.1" evidence="6"/>
<keyword evidence="7" id="KW-1185">Reference proteome</keyword>
<dbReference type="PROSITE" id="PS00455">
    <property type="entry name" value="AMP_BINDING"/>
    <property type="match status" value="1"/>
</dbReference>
<name>Q21PV0_SACD2</name>
<dbReference type="EMBL" id="CP000282">
    <property type="protein sequence ID" value="ABD79270.1"/>
    <property type="molecule type" value="Genomic_DNA"/>
</dbReference>
<evidence type="ECO:0000256" key="4">
    <source>
        <dbReference type="ARBA" id="ARBA00022840"/>
    </source>
</evidence>
<dbReference type="InterPro" id="IPR045851">
    <property type="entry name" value="AMP-bd_C_sf"/>
</dbReference>
<dbReference type="InterPro" id="IPR020845">
    <property type="entry name" value="AMP-binding_CS"/>
</dbReference>
<dbReference type="InterPro" id="IPR005914">
    <property type="entry name" value="Acac_CoA_synth"/>
</dbReference>
<dbReference type="GO" id="GO:0005524">
    <property type="term" value="F:ATP binding"/>
    <property type="evidence" value="ECO:0007669"/>
    <property type="project" value="UniProtKB-KW"/>
</dbReference>
<comment type="similarity">
    <text evidence="1">Belongs to the ATP-dependent AMP-binding enzyme family.</text>
</comment>
<dbReference type="KEGG" id="sde:Sde_0006"/>